<name>A0ABN2NCC8_9PSEU</name>
<dbReference type="InterPro" id="IPR011990">
    <property type="entry name" value="TPR-like_helical_dom_sf"/>
</dbReference>
<proteinExistence type="predicted"/>
<evidence type="ECO:0000313" key="2">
    <source>
        <dbReference type="EMBL" id="GAA1858692.1"/>
    </source>
</evidence>
<dbReference type="Proteomes" id="UP001500449">
    <property type="component" value="Unassembled WGS sequence"/>
</dbReference>
<dbReference type="Gene3D" id="1.25.40.10">
    <property type="entry name" value="Tetratricopeptide repeat domain"/>
    <property type="match status" value="1"/>
</dbReference>
<sequence>MSDRLRQARRDLGWTHSRLILALREAAQQRGETLPQNASVSRRISVWENQGGAMSEFYAELLCEVYDKTVLELGLTIAGEAAEGSAAAVAQELGGLPAFTRLDAGLIGLLRDQTQSIRLMDRRLGGEALFRQTAAHVETIESLVRHALPGAQREAAADELGQAAALAGWQALDNGQIGEAWRLHEVATAAARESGELAGLSYARAQQAFVLLDAGEVDAAQSLVAATRTDAGSGVPATLQAWLLAAEGEALANGGDRDSALRVLDQAADVMPDQPESELPYVMLDAGHLARWRGHCLARLGETSAIEELTGALVAMGEGQYGRAEVGLRVDLALAFHARGDVTEARLHARRANELAGRTGSQRQRRRITDLLAS</sequence>
<reference evidence="2 3" key="1">
    <citation type="journal article" date="2019" name="Int. J. Syst. Evol. Microbiol.">
        <title>The Global Catalogue of Microorganisms (GCM) 10K type strain sequencing project: providing services to taxonomists for standard genome sequencing and annotation.</title>
        <authorList>
            <consortium name="The Broad Institute Genomics Platform"/>
            <consortium name="The Broad Institute Genome Sequencing Center for Infectious Disease"/>
            <person name="Wu L."/>
            <person name="Ma J."/>
        </authorList>
    </citation>
    <scope>NUCLEOTIDE SEQUENCE [LARGE SCALE GENOMIC DNA]</scope>
    <source>
        <strain evidence="2 3">JCM 16009</strain>
    </source>
</reference>
<protein>
    <recommendedName>
        <fullName evidence="4">HTH cro/C1-type domain-containing protein</fullName>
    </recommendedName>
</protein>
<feature type="region of interest" description="Disordered" evidence="1">
    <location>
        <begin position="355"/>
        <end position="374"/>
    </location>
</feature>
<dbReference type="EMBL" id="BAAAQK010000017">
    <property type="protein sequence ID" value="GAA1858692.1"/>
    <property type="molecule type" value="Genomic_DNA"/>
</dbReference>
<comment type="caution">
    <text evidence="2">The sequence shown here is derived from an EMBL/GenBank/DDBJ whole genome shotgun (WGS) entry which is preliminary data.</text>
</comment>
<organism evidence="2 3">
    <name type="scientific">Pseudonocardia ailaonensis</name>
    <dbReference type="NCBI Taxonomy" id="367279"/>
    <lineage>
        <taxon>Bacteria</taxon>
        <taxon>Bacillati</taxon>
        <taxon>Actinomycetota</taxon>
        <taxon>Actinomycetes</taxon>
        <taxon>Pseudonocardiales</taxon>
        <taxon>Pseudonocardiaceae</taxon>
        <taxon>Pseudonocardia</taxon>
    </lineage>
</organism>
<evidence type="ECO:0000313" key="3">
    <source>
        <dbReference type="Proteomes" id="UP001500449"/>
    </source>
</evidence>
<accession>A0ABN2NCC8</accession>
<evidence type="ECO:0008006" key="4">
    <source>
        <dbReference type="Google" id="ProtNLM"/>
    </source>
</evidence>
<evidence type="ECO:0000256" key="1">
    <source>
        <dbReference type="SAM" id="MobiDB-lite"/>
    </source>
</evidence>
<dbReference type="SUPFAM" id="SSF48452">
    <property type="entry name" value="TPR-like"/>
    <property type="match status" value="1"/>
</dbReference>
<gene>
    <name evidence="2" type="ORF">GCM10009836_43660</name>
</gene>
<keyword evidence="3" id="KW-1185">Reference proteome</keyword>